<accession>A0A1M6AZV8</accession>
<dbReference type="PRINTS" id="PR00598">
    <property type="entry name" value="HTHMARR"/>
</dbReference>
<keyword evidence="3" id="KW-0804">Transcription</keyword>
<reference evidence="5 6" key="1">
    <citation type="submission" date="2016-11" db="EMBL/GenBank/DDBJ databases">
        <authorList>
            <person name="Jaros S."/>
            <person name="Januszkiewicz K."/>
            <person name="Wedrychowicz H."/>
        </authorList>
    </citation>
    <scope>NUCLEOTIDE SEQUENCE [LARGE SCALE GENOMIC DNA]</scope>
    <source>
        <strain evidence="5 6">DSM 19022</strain>
    </source>
</reference>
<dbReference type="InterPro" id="IPR036390">
    <property type="entry name" value="WH_DNA-bd_sf"/>
</dbReference>
<dbReference type="Proteomes" id="UP000184442">
    <property type="component" value="Unassembled WGS sequence"/>
</dbReference>
<protein>
    <submittedName>
        <fullName evidence="5">DNA-binding transcriptional regulator, MarR family</fullName>
    </submittedName>
</protein>
<evidence type="ECO:0000256" key="2">
    <source>
        <dbReference type="ARBA" id="ARBA00023125"/>
    </source>
</evidence>
<dbReference type="EMBL" id="FQZS01000003">
    <property type="protein sequence ID" value="SHI41992.1"/>
    <property type="molecule type" value="Genomic_DNA"/>
</dbReference>
<dbReference type="PANTHER" id="PTHR42756">
    <property type="entry name" value="TRANSCRIPTIONAL REGULATOR, MARR"/>
    <property type="match status" value="1"/>
</dbReference>
<dbReference type="SMART" id="SM00347">
    <property type="entry name" value="HTH_MARR"/>
    <property type="match status" value="1"/>
</dbReference>
<dbReference type="InterPro" id="IPR036388">
    <property type="entry name" value="WH-like_DNA-bd_sf"/>
</dbReference>
<dbReference type="GO" id="GO:0003677">
    <property type="term" value="F:DNA binding"/>
    <property type="evidence" value="ECO:0007669"/>
    <property type="project" value="UniProtKB-KW"/>
</dbReference>
<evidence type="ECO:0000256" key="1">
    <source>
        <dbReference type="ARBA" id="ARBA00023015"/>
    </source>
</evidence>
<dbReference type="Pfam" id="PF01047">
    <property type="entry name" value="MarR"/>
    <property type="match status" value="1"/>
</dbReference>
<proteinExistence type="predicted"/>
<evidence type="ECO:0000256" key="3">
    <source>
        <dbReference type="ARBA" id="ARBA00023163"/>
    </source>
</evidence>
<evidence type="ECO:0000313" key="6">
    <source>
        <dbReference type="Proteomes" id="UP000184442"/>
    </source>
</evidence>
<dbReference type="GO" id="GO:0003700">
    <property type="term" value="F:DNA-binding transcription factor activity"/>
    <property type="evidence" value="ECO:0007669"/>
    <property type="project" value="InterPro"/>
</dbReference>
<feature type="domain" description="HTH marR-type" evidence="4">
    <location>
        <begin position="1"/>
        <end position="144"/>
    </location>
</feature>
<dbReference type="Gene3D" id="1.10.10.10">
    <property type="entry name" value="Winged helix-like DNA-binding domain superfamily/Winged helix DNA-binding domain"/>
    <property type="match status" value="1"/>
</dbReference>
<organism evidence="5 6">
    <name type="scientific">Lutispora thermophila DSM 19022</name>
    <dbReference type="NCBI Taxonomy" id="1122184"/>
    <lineage>
        <taxon>Bacteria</taxon>
        <taxon>Bacillati</taxon>
        <taxon>Bacillota</taxon>
        <taxon>Clostridia</taxon>
        <taxon>Lutisporales</taxon>
        <taxon>Lutisporaceae</taxon>
        <taxon>Lutispora</taxon>
    </lineage>
</organism>
<dbReference type="OrthoDB" id="163346at2"/>
<dbReference type="InterPro" id="IPR000835">
    <property type="entry name" value="HTH_MarR-typ"/>
</dbReference>
<keyword evidence="6" id="KW-1185">Reference proteome</keyword>
<dbReference type="AlphaFoldDB" id="A0A1M6AZV8"/>
<dbReference type="STRING" id="1122184.SAMN02745176_00201"/>
<evidence type="ECO:0000313" key="5">
    <source>
        <dbReference type="EMBL" id="SHI41992.1"/>
    </source>
</evidence>
<sequence>MDKEEAVISIHKLNYVYLAMNKCLVDDWEKIVQLGGLTYPQSKLLIILRENGECTMSKIAEKGLWHMSTVTELVNRMEKEGYVEKAIDHIDKRVVKVKITQKGIDVLDNTKRLYYKHSDAYSALLDMDKKELDAAFDTIAKVCRTIKHITGPCPLSMALEKAEHPTCNCIDIMKCVYEE</sequence>
<dbReference type="InterPro" id="IPR023187">
    <property type="entry name" value="Tscrpt_reg_MarR-type_CS"/>
</dbReference>
<gene>
    <name evidence="5" type="ORF">SAMN02745176_00201</name>
</gene>
<keyword evidence="2 5" id="KW-0238">DNA-binding</keyword>
<dbReference type="RefSeq" id="WP_073023568.1">
    <property type="nucleotide sequence ID" value="NZ_FQZS01000003.1"/>
</dbReference>
<name>A0A1M6AZV8_9FIRM</name>
<dbReference type="PANTHER" id="PTHR42756:SF1">
    <property type="entry name" value="TRANSCRIPTIONAL REPRESSOR OF EMRAB OPERON"/>
    <property type="match status" value="1"/>
</dbReference>
<keyword evidence="1" id="KW-0805">Transcription regulation</keyword>
<dbReference type="PROSITE" id="PS50995">
    <property type="entry name" value="HTH_MARR_2"/>
    <property type="match status" value="1"/>
</dbReference>
<evidence type="ECO:0000259" key="4">
    <source>
        <dbReference type="PROSITE" id="PS50995"/>
    </source>
</evidence>
<dbReference type="PROSITE" id="PS01117">
    <property type="entry name" value="HTH_MARR_1"/>
    <property type="match status" value="1"/>
</dbReference>
<dbReference type="SUPFAM" id="SSF46785">
    <property type="entry name" value="Winged helix' DNA-binding domain"/>
    <property type="match status" value="1"/>
</dbReference>